<dbReference type="HOGENOM" id="CLU_3250717_0_0_6"/>
<comment type="caution">
    <text evidence="1">The sequence shown here is derived from an EMBL/GenBank/DDBJ whole genome shotgun (WGS) entry which is preliminary data.</text>
</comment>
<gene>
    <name evidence="1" type="ORF">EDWATA_01765</name>
</gene>
<dbReference type="EMBL" id="ADGK01000111">
    <property type="protein sequence ID" value="EFE23206.1"/>
    <property type="molecule type" value="Genomic_DNA"/>
</dbReference>
<proteinExistence type="predicted"/>
<evidence type="ECO:0000313" key="2">
    <source>
        <dbReference type="Proteomes" id="UP000003692"/>
    </source>
</evidence>
<reference evidence="1 2" key="1">
    <citation type="submission" date="2010-02" db="EMBL/GenBank/DDBJ databases">
        <authorList>
            <person name="Weinstock G."/>
            <person name="Sodergren E."/>
            <person name="Clifton S."/>
            <person name="Fulton L."/>
            <person name="Fulton B."/>
            <person name="Courtney L."/>
            <person name="Fronick C."/>
            <person name="Harrison M."/>
            <person name="Strong C."/>
            <person name="Farmer C."/>
            <person name="Delahaunty K."/>
            <person name="Markovic C."/>
            <person name="Hall O."/>
            <person name="Minx P."/>
            <person name="Tomlinson C."/>
            <person name="Mitreva M."/>
            <person name="Nelson J."/>
            <person name="Hou S."/>
            <person name="Wollam A."/>
            <person name="Pepin K.H."/>
            <person name="Johnson M."/>
            <person name="Bhonagiri V."/>
            <person name="Zhang X."/>
            <person name="Suruliraj S."/>
            <person name="Warren W."/>
            <person name="Chinwalla A."/>
            <person name="Mardis E.R."/>
            <person name="Wilson R.K."/>
        </authorList>
    </citation>
    <scope>NUCLEOTIDE SEQUENCE [LARGE SCALE GENOMIC DNA]</scope>
    <source>
        <strain evidence="1 2">ATCC 23685</strain>
    </source>
</reference>
<organism evidence="1 2">
    <name type="scientific">Edwardsiella tarda ATCC 23685</name>
    <dbReference type="NCBI Taxonomy" id="500638"/>
    <lineage>
        <taxon>Bacteria</taxon>
        <taxon>Pseudomonadati</taxon>
        <taxon>Pseudomonadota</taxon>
        <taxon>Gammaproteobacteria</taxon>
        <taxon>Enterobacterales</taxon>
        <taxon>Hafniaceae</taxon>
        <taxon>Edwardsiella</taxon>
    </lineage>
</organism>
<dbReference type="AlphaFoldDB" id="D4F4T8"/>
<protein>
    <submittedName>
        <fullName evidence="1">Uncharacterized protein</fullName>
    </submittedName>
</protein>
<sequence length="42" mass="4866">MFHYSRNRRGMTAINPPTMQALRQDKMIASTLIYVQSDNGHN</sequence>
<evidence type="ECO:0000313" key="1">
    <source>
        <dbReference type="EMBL" id="EFE23206.1"/>
    </source>
</evidence>
<dbReference type="Proteomes" id="UP000003692">
    <property type="component" value="Unassembled WGS sequence"/>
</dbReference>
<accession>D4F4T8</accession>
<name>D4F4T8_EDWTA</name>